<reference evidence="1 2" key="1">
    <citation type="submission" date="2023-10" db="EMBL/GenBank/DDBJ databases">
        <title>Draft genome sequence of Xylaria bambusicola isolate GMP-LS, the root and basal stem rot pathogen of sugarcane in Indonesia.</title>
        <authorList>
            <person name="Selvaraj P."/>
            <person name="Muralishankar V."/>
            <person name="Muruganantham S."/>
            <person name="Sp S."/>
            <person name="Haryani S."/>
            <person name="Lau K.J.X."/>
            <person name="Naqvi N.I."/>
        </authorList>
    </citation>
    <scope>NUCLEOTIDE SEQUENCE [LARGE SCALE GENOMIC DNA]</scope>
    <source>
        <strain evidence="1">GMP-LS</strain>
    </source>
</reference>
<organism evidence="1 2">
    <name type="scientific">Xylaria bambusicola</name>
    <dbReference type="NCBI Taxonomy" id="326684"/>
    <lineage>
        <taxon>Eukaryota</taxon>
        <taxon>Fungi</taxon>
        <taxon>Dikarya</taxon>
        <taxon>Ascomycota</taxon>
        <taxon>Pezizomycotina</taxon>
        <taxon>Sordariomycetes</taxon>
        <taxon>Xylariomycetidae</taxon>
        <taxon>Xylariales</taxon>
        <taxon>Xylariaceae</taxon>
        <taxon>Xylaria</taxon>
    </lineage>
</organism>
<evidence type="ECO:0000313" key="1">
    <source>
        <dbReference type="EMBL" id="KAK5633279.1"/>
    </source>
</evidence>
<comment type="caution">
    <text evidence="1">The sequence shown here is derived from an EMBL/GenBank/DDBJ whole genome shotgun (WGS) entry which is preliminary data.</text>
</comment>
<accession>A0AAN7USZ1</accession>
<proteinExistence type="predicted"/>
<protein>
    <submittedName>
        <fullName evidence="1">Uncharacterized protein</fullName>
    </submittedName>
</protein>
<dbReference type="Proteomes" id="UP001305414">
    <property type="component" value="Unassembled WGS sequence"/>
</dbReference>
<evidence type="ECO:0000313" key="2">
    <source>
        <dbReference type="Proteomes" id="UP001305414"/>
    </source>
</evidence>
<gene>
    <name evidence="1" type="ORF">RRF57_008993</name>
</gene>
<name>A0AAN7USZ1_9PEZI</name>
<sequence>MTSPRVRDNIAWLKDTRLQHKPRPANRQVSSYTDRAIAILRHRQFVKPTAHFRGPALYDPTASDTEPLVQQ</sequence>
<keyword evidence="2" id="KW-1185">Reference proteome</keyword>
<dbReference type="AlphaFoldDB" id="A0AAN7USZ1"/>
<dbReference type="EMBL" id="JAWHQM010000031">
    <property type="protein sequence ID" value="KAK5633279.1"/>
    <property type="molecule type" value="Genomic_DNA"/>
</dbReference>